<accession>A0A8K0VBC4</accession>
<dbReference type="RefSeq" id="WP_202690054.1">
    <property type="nucleotide sequence ID" value="NZ_JAESVN010000012.1"/>
</dbReference>
<evidence type="ECO:0000313" key="2">
    <source>
        <dbReference type="Proteomes" id="UP000648908"/>
    </source>
</evidence>
<evidence type="ECO:0000313" key="1">
    <source>
        <dbReference type="EMBL" id="MBL4919074.1"/>
    </source>
</evidence>
<keyword evidence="2" id="KW-1185">Reference proteome</keyword>
<comment type="caution">
    <text evidence="1">The sequence shown here is derived from an EMBL/GenBank/DDBJ whole genome shotgun (WGS) entry which is preliminary data.</text>
</comment>
<dbReference type="EMBL" id="JAESVN010000012">
    <property type="protein sequence ID" value="MBL4919074.1"/>
    <property type="molecule type" value="Genomic_DNA"/>
</dbReference>
<dbReference type="InterPro" id="IPR053855">
    <property type="entry name" value="DUF6931"/>
</dbReference>
<dbReference type="Pfam" id="PF22011">
    <property type="entry name" value="DUF6931"/>
    <property type="match status" value="1"/>
</dbReference>
<reference evidence="1" key="1">
    <citation type="submission" date="2021-01" db="EMBL/GenBank/DDBJ databases">
        <title>Tabrizicola alba sp. nov. a motile alkaliphilic bacterium isolated from a soda lake.</title>
        <authorList>
            <person name="Szuroczki S."/>
            <person name="Abbaszade G."/>
            <person name="Schumann P."/>
            <person name="Toth E."/>
        </authorList>
    </citation>
    <scope>NUCLEOTIDE SEQUENCE</scope>
    <source>
        <strain evidence="1">DMG-N-6</strain>
    </source>
</reference>
<proteinExistence type="predicted"/>
<name>A0A8K0VBC4_9RHOB</name>
<dbReference type="AlphaFoldDB" id="A0A8K0VBC4"/>
<organism evidence="1 2">
    <name type="scientific">Szabonella alba</name>
    <dbReference type="NCBI Taxonomy" id="2804194"/>
    <lineage>
        <taxon>Bacteria</taxon>
        <taxon>Pseudomonadati</taxon>
        <taxon>Pseudomonadota</taxon>
        <taxon>Alphaproteobacteria</taxon>
        <taxon>Rhodobacterales</taxon>
        <taxon>Paracoccaceae</taxon>
        <taxon>Szabonella</taxon>
    </lineage>
</organism>
<protein>
    <submittedName>
        <fullName evidence="1">Uncharacterized protein</fullName>
    </submittedName>
</protein>
<gene>
    <name evidence="1" type="ORF">JL811_17770</name>
</gene>
<dbReference type="Proteomes" id="UP000648908">
    <property type="component" value="Unassembled WGS sequence"/>
</dbReference>
<sequence>MSTRFENLKKIPPEPAARMLAMANTKLQTPVSAPASAPVDVVFGELEKKAAQIDILRLLAVALPPREATWWACLAARDLIGEEPKAVPIPLACAERWVFKPTEENRIAARDAFETADMDDDTTFCAMAALYADGTLGPGDMNDTPAPPNGVGAAVLAMNMIAARARADTFKSYLDLLIDRGLDIARGGNGRVTAGQGEQVKAKG</sequence>